<gene>
    <name evidence="2" type="ORF">T07_10122</name>
</gene>
<dbReference type="AlphaFoldDB" id="A0A0V0SAG3"/>
<dbReference type="EMBL" id="JYDL01000022">
    <property type="protein sequence ID" value="KRX23692.1"/>
    <property type="molecule type" value="Genomic_DNA"/>
</dbReference>
<organism evidence="2 3">
    <name type="scientific">Trichinella nelsoni</name>
    <dbReference type="NCBI Taxonomy" id="6336"/>
    <lineage>
        <taxon>Eukaryota</taxon>
        <taxon>Metazoa</taxon>
        <taxon>Ecdysozoa</taxon>
        <taxon>Nematoda</taxon>
        <taxon>Enoplea</taxon>
        <taxon>Dorylaimia</taxon>
        <taxon>Trichinellida</taxon>
        <taxon>Trichinellidae</taxon>
        <taxon>Trichinella</taxon>
    </lineage>
</organism>
<keyword evidence="1" id="KW-0812">Transmembrane</keyword>
<sequence length="485" mass="53331">MLVFPADDQLYLNALLCGSSVMIVILFTLTCLGCNGRSQKRLYKEKNGIPNDTADCKEPDPANDGGLVGVQCSSGLNETMKKKRASGDAALFTLNRALPPFPISDRGCDSEVYTDLSNKTQWKSTSDDTPVYAGVSEVGDERNGEALYCQVQADGKIYYDNIDDGDFYDSRPLVSINRNAAYDYPKFEKGGNLFLPCFQGTSMQTRPNLQRDVSELYAVINKLGSAQHGVDNNHQCAPFYRAKLARRRSDESEPLYAVIEKGKICTGSVVCVSGRRMPHSEPSVVELEDYGPPFPSFQNKYNNGNGASGDVKAIRSGSSASTDDQSSNYRYLSIREPLEIVRRRLEMDAHRHVYSSISDSSLHYYSSINEPSDQCYETLPSSSDVQHRACIRVNTPDSSEFNAPILTSENRDGSNVLVLKVQEFGEENNNCGDGNAAGPSTSYGIYDNILDHPLPDAEEVSTSMLCTNDASEKLPKTNTADEDNV</sequence>
<proteinExistence type="predicted"/>
<evidence type="ECO:0000313" key="2">
    <source>
        <dbReference type="EMBL" id="KRX23692.1"/>
    </source>
</evidence>
<dbReference type="OrthoDB" id="5914079at2759"/>
<feature type="transmembrane region" description="Helical" evidence="1">
    <location>
        <begin position="12"/>
        <end position="34"/>
    </location>
</feature>
<evidence type="ECO:0000256" key="1">
    <source>
        <dbReference type="SAM" id="Phobius"/>
    </source>
</evidence>
<keyword evidence="1" id="KW-0472">Membrane</keyword>
<keyword evidence="1" id="KW-1133">Transmembrane helix</keyword>
<evidence type="ECO:0000313" key="3">
    <source>
        <dbReference type="Proteomes" id="UP000054630"/>
    </source>
</evidence>
<comment type="caution">
    <text evidence="2">The sequence shown here is derived from an EMBL/GenBank/DDBJ whole genome shotgun (WGS) entry which is preliminary data.</text>
</comment>
<reference evidence="2 3" key="1">
    <citation type="submission" date="2015-01" db="EMBL/GenBank/DDBJ databases">
        <title>Evolution of Trichinella species and genotypes.</title>
        <authorList>
            <person name="Korhonen P.K."/>
            <person name="Edoardo P."/>
            <person name="Giuseppe L.R."/>
            <person name="Gasser R.B."/>
        </authorList>
    </citation>
    <scope>NUCLEOTIDE SEQUENCE [LARGE SCALE GENOMIC DNA]</scope>
    <source>
        <strain evidence="2">ISS37</strain>
    </source>
</reference>
<dbReference type="Proteomes" id="UP000054630">
    <property type="component" value="Unassembled WGS sequence"/>
</dbReference>
<accession>A0A0V0SAG3</accession>
<protein>
    <submittedName>
        <fullName evidence="2">Uncharacterized protein</fullName>
    </submittedName>
</protein>
<name>A0A0V0SAG3_9BILA</name>
<keyword evidence="3" id="KW-1185">Reference proteome</keyword>